<dbReference type="SUPFAM" id="SSF88697">
    <property type="entry name" value="PUA domain-like"/>
    <property type="match status" value="1"/>
</dbReference>
<gene>
    <name evidence="2" type="ORF">A2Y99_00955</name>
</gene>
<evidence type="ECO:0000259" key="1">
    <source>
        <dbReference type="PROSITE" id="PS51787"/>
    </source>
</evidence>
<evidence type="ECO:0000313" key="2">
    <source>
        <dbReference type="EMBL" id="OGG00342.1"/>
    </source>
</evidence>
<dbReference type="PROSITE" id="PS51787">
    <property type="entry name" value="LON_N"/>
    <property type="match status" value="1"/>
</dbReference>
<organism evidence="2 3">
    <name type="scientific">Candidatus Gottesmanbacteria bacterium RBG_13_37_7</name>
    <dbReference type="NCBI Taxonomy" id="1798369"/>
    <lineage>
        <taxon>Bacteria</taxon>
        <taxon>Candidatus Gottesmaniibacteriota</taxon>
    </lineage>
</organism>
<accession>A0A1F5YKE8</accession>
<dbReference type="InterPro" id="IPR046336">
    <property type="entry name" value="Lon_prtase_N_sf"/>
</dbReference>
<name>A0A1F5YKE8_9BACT</name>
<dbReference type="Pfam" id="PF02190">
    <property type="entry name" value="LON_substr_bdg"/>
    <property type="match status" value="1"/>
</dbReference>
<feature type="domain" description="Lon N-terminal" evidence="1">
    <location>
        <begin position="13"/>
        <end position="102"/>
    </location>
</feature>
<dbReference type="EMBL" id="MFIY01000013">
    <property type="protein sequence ID" value="OGG00342.1"/>
    <property type="molecule type" value="Genomic_DNA"/>
</dbReference>
<dbReference type="Proteomes" id="UP000178230">
    <property type="component" value="Unassembled WGS sequence"/>
</dbReference>
<dbReference type="Gene3D" id="2.30.130.40">
    <property type="entry name" value="LON domain-like"/>
    <property type="match status" value="1"/>
</dbReference>
<reference evidence="2 3" key="1">
    <citation type="journal article" date="2016" name="Nat. Commun.">
        <title>Thousands of microbial genomes shed light on interconnected biogeochemical processes in an aquifer system.</title>
        <authorList>
            <person name="Anantharaman K."/>
            <person name="Brown C.T."/>
            <person name="Hug L.A."/>
            <person name="Sharon I."/>
            <person name="Castelle C.J."/>
            <person name="Probst A.J."/>
            <person name="Thomas B.C."/>
            <person name="Singh A."/>
            <person name="Wilkins M.J."/>
            <person name="Karaoz U."/>
            <person name="Brodie E.L."/>
            <person name="Williams K.H."/>
            <person name="Hubbard S.S."/>
            <person name="Banfield J.F."/>
        </authorList>
    </citation>
    <scope>NUCLEOTIDE SEQUENCE [LARGE SCALE GENOMIC DNA]</scope>
</reference>
<protein>
    <recommendedName>
        <fullName evidence="1">Lon N-terminal domain-containing protein</fullName>
    </recommendedName>
</protein>
<dbReference type="AlphaFoldDB" id="A0A1F5YKE8"/>
<sequence>MDESAKRPTVRSLPVIPIRDGVVFPNTEIVLTFGRPKSLSAIEASNSTDRMVVLIMQKNPRNHDPQPSEMYSIGTVARIERLLKTDGEINALVKGIARIEVL</sequence>
<dbReference type="InterPro" id="IPR003111">
    <property type="entry name" value="Lon_prtase_N"/>
</dbReference>
<proteinExistence type="predicted"/>
<comment type="caution">
    <text evidence="2">The sequence shown here is derived from an EMBL/GenBank/DDBJ whole genome shotgun (WGS) entry which is preliminary data.</text>
</comment>
<dbReference type="InterPro" id="IPR015947">
    <property type="entry name" value="PUA-like_sf"/>
</dbReference>
<evidence type="ECO:0000313" key="3">
    <source>
        <dbReference type="Proteomes" id="UP000178230"/>
    </source>
</evidence>